<dbReference type="EMBL" id="BGPR01137070">
    <property type="protein sequence ID" value="GBN59268.1"/>
    <property type="molecule type" value="Genomic_DNA"/>
</dbReference>
<keyword evidence="4" id="KW-1185">Reference proteome</keyword>
<evidence type="ECO:0000313" key="3">
    <source>
        <dbReference type="EMBL" id="GBN59296.1"/>
    </source>
</evidence>
<evidence type="ECO:0000313" key="1">
    <source>
        <dbReference type="EMBL" id="GBN59268.1"/>
    </source>
</evidence>
<reference evidence="3 4" key="1">
    <citation type="journal article" date="2019" name="Sci. Rep.">
        <title>Orb-weaving spider Araneus ventricosus genome elucidates the spidroin gene catalogue.</title>
        <authorList>
            <person name="Kono N."/>
            <person name="Nakamura H."/>
            <person name="Ohtoshi R."/>
            <person name="Moran D.A.P."/>
            <person name="Shinohara A."/>
            <person name="Yoshida Y."/>
            <person name="Fujiwara M."/>
            <person name="Mori M."/>
            <person name="Tomita M."/>
            <person name="Arakawa K."/>
        </authorList>
    </citation>
    <scope>NUCLEOTIDE SEQUENCE [LARGE SCALE GENOMIC DNA]</scope>
</reference>
<evidence type="ECO:0000313" key="2">
    <source>
        <dbReference type="EMBL" id="GBN59276.1"/>
    </source>
</evidence>
<dbReference type="EMBL" id="BGPR01137082">
    <property type="protein sequence ID" value="GBN59296.1"/>
    <property type="molecule type" value="Genomic_DNA"/>
</dbReference>
<accession>A0A4Y2QAI0</accession>
<protein>
    <submittedName>
        <fullName evidence="3">Uncharacterized protein</fullName>
    </submittedName>
</protein>
<dbReference type="EMBL" id="BGPR01137073">
    <property type="protein sequence ID" value="GBN59276.1"/>
    <property type="molecule type" value="Genomic_DNA"/>
</dbReference>
<comment type="caution">
    <text evidence="3">The sequence shown here is derived from an EMBL/GenBank/DDBJ whole genome shotgun (WGS) entry which is preliminary data.</text>
</comment>
<organism evidence="3 4">
    <name type="scientific">Araneus ventricosus</name>
    <name type="common">Orbweaver spider</name>
    <name type="synonym">Epeira ventricosa</name>
    <dbReference type="NCBI Taxonomy" id="182803"/>
    <lineage>
        <taxon>Eukaryota</taxon>
        <taxon>Metazoa</taxon>
        <taxon>Ecdysozoa</taxon>
        <taxon>Arthropoda</taxon>
        <taxon>Chelicerata</taxon>
        <taxon>Arachnida</taxon>
        <taxon>Araneae</taxon>
        <taxon>Araneomorphae</taxon>
        <taxon>Entelegynae</taxon>
        <taxon>Araneoidea</taxon>
        <taxon>Araneidae</taxon>
        <taxon>Araneus</taxon>
    </lineage>
</organism>
<gene>
    <name evidence="1" type="ORF">AVEN_237741_1</name>
    <name evidence="2" type="ORF">AVEN_243242_1</name>
    <name evidence="3" type="ORF">AVEN_62036_1</name>
</gene>
<name>A0A4Y2QAI0_ARAVE</name>
<evidence type="ECO:0000313" key="4">
    <source>
        <dbReference type="Proteomes" id="UP000499080"/>
    </source>
</evidence>
<dbReference type="Proteomes" id="UP000499080">
    <property type="component" value="Unassembled WGS sequence"/>
</dbReference>
<proteinExistence type="predicted"/>
<sequence length="57" mass="6970">MDRMYSIVAKRKLPGQERRRSSFTAERRREEIYKPSVKEVSVYQFDFYYVEEIQGES</sequence>
<dbReference type="AlphaFoldDB" id="A0A4Y2QAI0"/>